<dbReference type="GO" id="GO:0005886">
    <property type="term" value="C:plasma membrane"/>
    <property type="evidence" value="ECO:0007669"/>
    <property type="project" value="UniProtKB-SubCell"/>
</dbReference>
<evidence type="ECO:0000256" key="3">
    <source>
        <dbReference type="ARBA" id="ARBA00022475"/>
    </source>
</evidence>
<dbReference type="HOGENOM" id="CLU_079292_0_1_9"/>
<feature type="transmembrane region" description="Helical" evidence="7">
    <location>
        <begin position="77"/>
        <end position="95"/>
    </location>
</feature>
<dbReference type="PRINTS" id="PR01837">
    <property type="entry name" value="MGTCSAPBPROT"/>
</dbReference>
<dbReference type="Pfam" id="PF02308">
    <property type="entry name" value="MgtC"/>
    <property type="match status" value="1"/>
</dbReference>
<keyword evidence="3" id="KW-1003">Cell membrane</keyword>
<keyword evidence="5 7" id="KW-1133">Transmembrane helix</keyword>
<dbReference type="PANTHER" id="PTHR33778:SF1">
    <property type="entry name" value="MAGNESIUM TRANSPORTER YHID-RELATED"/>
    <property type="match status" value="1"/>
</dbReference>
<keyword evidence="4 7" id="KW-0812">Transmembrane</keyword>
<feature type="domain" description="MgtC/SapB/SrpB/YhiD N-terminal" evidence="8">
    <location>
        <begin position="18"/>
        <end position="149"/>
    </location>
</feature>
<name>L0EIW1_THECK</name>
<keyword evidence="10" id="KW-1185">Reference proteome</keyword>
<dbReference type="KEGG" id="tco:Theco_3041"/>
<gene>
    <name evidence="9" type="ordered locus">Theco_3041</name>
</gene>
<accession>L0EIW1</accession>
<organism evidence="9 10">
    <name type="scientific">Thermobacillus composti (strain DSM 18247 / JCM 13945 / KWC4)</name>
    <dbReference type="NCBI Taxonomy" id="717605"/>
    <lineage>
        <taxon>Bacteria</taxon>
        <taxon>Bacillati</taxon>
        <taxon>Bacillota</taxon>
        <taxon>Bacilli</taxon>
        <taxon>Bacillales</taxon>
        <taxon>Paenibacillaceae</taxon>
        <taxon>Thermobacillus</taxon>
    </lineage>
</organism>
<comment type="similarity">
    <text evidence="2">Belongs to the MgtC/SapB family.</text>
</comment>
<protein>
    <submittedName>
        <fullName evidence="9">Putative membrane protein</fullName>
    </submittedName>
</protein>
<evidence type="ECO:0000256" key="7">
    <source>
        <dbReference type="SAM" id="Phobius"/>
    </source>
</evidence>
<feature type="transmembrane region" description="Helical" evidence="7">
    <location>
        <begin position="12"/>
        <end position="31"/>
    </location>
</feature>
<dbReference type="STRING" id="717605.Theco_3041"/>
<evidence type="ECO:0000256" key="6">
    <source>
        <dbReference type="ARBA" id="ARBA00023136"/>
    </source>
</evidence>
<sequence length="242" mass="26667">MPELFIVQLDIWTMLLRLALSALLGGLIGWERERRNKQAGLKTNLLVAVGSTLIMLTSIYGFDNLLLNHPNARFDPARLAAQVVNGIGFLGAGVIMRRSDNIISGLTTAATLWTVSAIGLAVGSGFYLPAFITALLMLLSNLLLGKVETRFRSSKRAANLKVSLLVQSPSSELEPIHAIFDEFGMKIRDMRLTREQDGGEDGDHRMMLAYDVHASNDVTIHEMVRSLWTVKGVADVRIHWGV</sequence>
<reference evidence="10" key="1">
    <citation type="submission" date="2012-01" db="EMBL/GenBank/DDBJ databases">
        <title>Complete sequence of chromosome of Thermobacillus composti KWC4.</title>
        <authorList>
            <person name="Lucas S."/>
            <person name="Han J."/>
            <person name="Lapidus A."/>
            <person name="Cheng J.-F."/>
            <person name="Goodwin L."/>
            <person name="Pitluck S."/>
            <person name="Peters L."/>
            <person name="Ovchinnikova G."/>
            <person name="Teshima H."/>
            <person name="Detter J.C."/>
            <person name="Han C."/>
            <person name="Tapia R."/>
            <person name="Land M."/>
            <person name="Hauser L."/>
            <person name="Kyrpides N."/>
            <person name="Ivanova N."/>
            <person name="Pagani I."/>
            <person name="Anderson I."/>
            <person name="Woyke T."/>
        </authorList>
    </citation>
    <scope>NUCLEOTIDE SEQUENCE [LARGE SCALE GENOMIC DNA]</scope>
    <source>
        <strain evidence="10">DSM 18247 / JCM 13945 / KWC4</strain>
    </source>
</reference>
<dbReference type="RefSeq" id="WP_015255838.1">
    <property type="nucleotide sequence ID" value="NC_019897.1"/>
</dbReference>
<feature type="transmembrane region" description="Helical" evidence="7">
    <location>
        <begin position="126"/>
        <end position="145"/>
    </location>
</feature>
<comment type="subcellular location">
    <subcellularLocation>
        <location evidence="1">Cell membrane</location>
        <topology evidence="1">Multi-pass membrane protein</topology>
    </subcellularLocation>
</comment>
<evidence type="ECO:0000256" key="2">
    <source>
        <dbReference type="ARBA" id="ARBA00009298"/>
    </source>
</evidence>
<dbReference type="InterPro" id="IPR049177">
    <property type="entry name" value="MgtC_SapB_SrpB_YhiD_N"/>
</dbReference>
<evidence type="ECO:0000259" key="8">
    <source>
        <dbReference type="Pfam" id="PF02308"/>
    </source>
</evidence>
<keyword evidence="6 7" id="KW-0472">Membrane</keyword>
<dbReference type="PANTHER" id="PTHR33778">
    <property type="entry name" value="PROTEIN MGTC"/>
    <property type="match status" value="1"/>
</dbReference>
<dbReference type="AlphaFoldDB" id="L0EIW1"/>
<feature type="transmembrane region" description="Helical" evidence="7">
    <location>
        <begin position="43"/>
        <end position="62"/>
    </location>
</feature>
<evidence type="ECO:0000313" key="10">
    <source>
        <dbReference type="Proteomes" id="UP000010795"/>
    </source>
</evidence>
<dbReference type="eggNOG" id="COG1285">
    <property type="taxonomic scope" value="Bacteria"/>
</dbReference>
<evidence type="ECO:0000256" key="4">
    <source>
        <dbReference type="ARBA" id="ARBA00022692"/>
    </source>
</evidence>
<evidence type="ECO:0000256" key="1">
    <source>
        <dbReference type="ARBA" id="ARBA00004651"/>
    </source>
</evidence>
<feature type="transmembrane region" description="Helical" evidence="7">
    <location>
        <begin position="102"/>
        <end position="120"/>
    </location>
</feature>
<dbReference type="Proteomes" id="UP000010795">
    <property type="component" value="Chromosome"/>
</dbReference>
<dbReference type="EMBL" id="CP003255">
    <property type="protein sequence ID" value="AGA59100.1"/>
    <property type="molecule type" value="Genomic_DNA"/>
</dbReference>
<dbReference type="InterPro" id="IPR003416">
    <property type="entry name" value="MgtC/SapB/SrpB/YhiD_fam"/>
</dbReference>
<evidence type="ECO:0000313" key="9">
    <source>
        <dbReference type="EMBL" id="AGA59100.1"/>
    </source>
</evidence>
<evidence type="ECO:0000256" key="5">
    <source>
        <dbReference type="ARBA" id="ARBA00022989"/>
    </source>
</evidence>
<proteinExistence type="inferred from homology"/>